<evidence type="ECO:0000313" key="2">
    <source>
        <dbReference type="Proteomes" id="UP000604825"/>
    </source>
</evidence>
<name>A0A811RRJ7_9POAL</name>
<gene>
    <name evidence="1" type="ORF">NCGR_LOCUS55898</name>
</gene>
<keyword evidence="2" id="KW-1185">Reference proteome</keyword>
<evidence type="ECO:0000313" key="1">
    <source>
        <dbReference type="EMBL" id="CAD6272624.1"/>
    </source>
</evidence>
<dbReference type="Proteomes" id="UP000604825">
    <property type="component" value="Unassembled WGS sequence"/>
</dbReference>
<comment type="caution">
    <text evidence="1">The sequence shown here is derived from an EMBL/GenBank/DDBJ whole genome shotgun (WGS) entry which is preliminary data.</text>
</comment>
<dbReference type="EMBL" id="CAJGYO010000016">
    <property type="protein sequence ID" value="CAD6272624.1"/>
    <property type="molecule type" value="Genomic_DNA"/>
</dbReference>
<accession>A0A811RRJ7</accession>
<organism evidence="1 2">
    <name type="scientific">Miscanthus lutarioriparius</name>
    <dbReference type="NCBI Taxonomy" id="422564"/>
    <lineage>
        <taxon>Eukaryota</taxon>
        <taxon>Viridiplantae</taxon>
        <taxon>Streptophyta</taxon>
        <taxon>Embryophyta</taxon>
        <taxon>Tracheophyta</taxon>
        <taxon>Spermatophyta</taxon>
        <taxon>Magnoliopsida</taxon>
        <taxon>Liliopsida</taxon>
        <taxon>Poales</taxon>
        <taxon>Poaceae</taxon>
        <taxon>PACMAD clade</taxon>
        <taxon>Panicoideae</taxon>
        <taxon>Andropogonodae</taxon>
        <taxon>Andropogoneae</taxon>
        <taxon>Saccharinae</taxon>
        <taxon>Miscanthus</taxon>
    </lineage>
</organism>
<reference evidence="1" key="1">
    <citation type="submission" date="2020-10" db="EMBL/GenBank/DDBJ databases">
        <authorList>
            <person name="Han B."/>
            <person name="Lu T."/>
            <person name="Zhao Q."/>
            <person name="Huang X."/>
            <person name="Zhao Y."/>
        </authorList>
    </citation>
    <scope>NUCLEOTIDE SEQUENCE</scope>
</reference>
<proteinExistence type="predicted"/>
<protein>
    <submittedName>
        <fullName evidence="1">Uncharacterized protein</fullName>
    </submittedName>
</protein>
<sequence>MEKTPLLHIGSARKAGKAIVRRRRSTFRSRLLGFRLAGCFRPCLAPRANGASGQAEDILVPVWGFPALRHVPVPRLARCVRFLSSSPSLPTLAAIADVRTFDLVLCLDGEWIGLVASCKLQ</sequence>
<dbReference type="AlphaFoldDB" id="A0A811RRJ7"/>